<evidence type="ECO:0000313" key="2">
    <source>
        <dbReference type="EMBL" id="QZT32615.1"/>
    </source>
</evidence>
<feature type="transmembrane region" description="Helical" evidence="1">
    <location>
        <begin position="105"/>
        <end position="126"/>
    </location>
</feature>
<accession>A0A8X8I8C3</accession>
<proteinExistence type="predicted"/>
<protein>
    <submittedName>
        <fullName evidence="2">Uncharacterized protein</fullName>
    </submittedName>
</protein>
<keyword evidence="3" id="KW-1185">Reference proteome</keyword>
<keyword evidence="1" id="KW-0812">Transmembrane</keyword>
<gene>
    <name evidence="2" type="ORF">HUR95_09410</name>
</gene>
<evidence type="ECO:0000313" key="3">
    <source>
        <dbReference type="Proteomes" id="UP000825179"/>
    </source>
</evidence>
<dbReference type="RefSeq" id="WP_188622912.1">
    <property type="nucleotide sequence ID" value="NZ_CP082237.1"/>
</dbReference>
<evidence type="ECO:0000256" key="1">
    <source>
        <dbReference type="SAM" id="Phobius"/>
    </source>
</evidence>
<keyword evidence="1" id="KW-1133">Transmembrane helix</keyword>
<dbReference type="Proteomes" id="UP000825179">
    <property type="component" value="Chromosome"/>
</dbReference>
<name>A0A8X8I8C3_CALTT</name>
<dbReference type="EMBL" id="CP082237">
    <property type="protein sequence ID" value="QZT32615.1"/>
    <property type="molecule type" value="Genomic_DNA"/>
</dbReference>
<feature type="transmembrane region" description="Helical" evidence="1">
    <location>
        <begin position="79"/>
        <end position="99"/>
    </location>
</feature>
<sequence length="137" mass="15873">MQHWTNWGLLLLAWLLSSAAISVWPRLSELDLALLEDFMSALIFRPFHYLSGFFLLVCFLCIALVLWRKIIYECKVALLFRQWPIQMTLLAGLLTIAHVRVLFSFGHLAVILTAGFGIYEFVANYLRKKKEVIVLKD</sequence>
<dbReference type="KEGG" id="cthu:HUR95_09410"/>
<organism evidence="2 3">
    <name type="scientific">Caldalkalibacillus thermarum (strain TA2.A1)</name>
    <dbReference type="NCBI Taxonomy" id="986075"/>
    <lineage>
        <taxon>Bacteria</taxon>
        <taxon>Bacillati</taxon>
        <taxon>Bacillota</taxon>
        <taxon>Bacilli</taxon>
        <taxon>Bacillales</taxon>
        <taxon>Bacillaceae</taxon>
        <taxon>Caldalkalibacillus</taxon>
    </lineage>
</organism>
<keyword evidence="1" id="KW-0472">Membrane</keyword>
<dbReference type="AlphaFoldDB" id="A0A8X8I8C3"/>
<feature type="transmembrane region" description="Helical" evidence="1">
    <location>
        <begin position="46"/>
        <end position="67"/>
    </location>
</feature>
<reference evidence="2 3" key="1">
    <citation type="journal article" date="2020" name="Extremophiles">
        <title>Genomic analysis of Caldalkalibacillus thermarum TA2.A1 reveals aerobic alkaliphilic metabolism and evolutionary hallmarks linking alkaliphilic bacteria and plant life.</title>
        <authorList>
            <person name="de Jong S.I."/>
            <person name="van den Broek M.A."/>
            <person name="Merkel A.Y."/>
            <person name="de la Torre Cortes P."/>
            <person name="Kalamorz F."/>
            <person name="Cook G.M."/>
            <person name="van Loosdrecht M.C.M."/>
            <person name="McMillan D.G.G."/>
        </authorList>
    </citation>
    <scope>NUCLEOTIDE SEQUENCE [LARGE SCALE GENOMIC DNA]</scope>
    <source>
        <strain evidence="2 3">TA2.A1</strain>
    </source>
</reference>